<organism evidence="1 2">
    <name type="scientific">Roseiconus lacunae</name>
    <dbReference type="NCBI Taxonomy" id="2605694"/>
    <lineage>
        <taxon>Bacteria</taxon>
        <taxon>Pseudomonadati</taxon>
        <taxon>Planctomycetota</taxon>
        <taxon>Planctomycetia</taxon>
        <taxon>Pirellulales</taxon>
        <taxon>Pirellulaceae</taxon>
        <taxon>Roseiconus</taxon>
    </lineage>
</organism>
<name>A0ABT7PEK7_9BACT</name>
<protein>
    <submittedName>
        <fullName evidence="1">DUF1552 domain-containing protein</fullName>
    </submittedName>
</protein>
<dbReference type="Proteomes" id="UP001239462">
    <property type="component" value="Unassembled WGS sequence"/>
</dbReference>
<sequence>MPPVSKRPLSRRTILRGSGVAMSLPVLDAMLPSVSASTVSREPNIRRIGYYYVPMGYHPDAWTPKGSGGPLAKLTPSLQPLESVKEQLLVMTGFDLQNAYPGSHATSNSAFLSAARAKLTESTDYYLGTTVDQIAALKIGQDSPMASLELAMDSVNTVGQCDNGYACVYQNNLSWSSPTTPLPAESHPRLVFEMLFGDGGTPAERLAQLHRRASLLDSITSEMKRLTQQLGANDRNRVDDYLTSIREVERRIKNAEDSAQDNPLPDLDRPVGVPAAYADHARLMFELQILAFRGEVTRISTFQLAREASTRTYPEIGVPDPHHPTTHHGNNPDKLAKVAKINRFHVSLFAEFLEKLAKIPEGDGTMLDHSLFLYGSGMGDPDAHDHANLPILVAGGKADGLRGGRHIQYDNPTPLSNLHLTLLNHAGVPLETFADSTGQLKDLFEPVTL</sequence>
<reference evidence="1 2" key="1">
    <citation type="submission" date="2023-06" db="EMBL/GenBank/DDBJ databases">
        <title>Roseiconus lacunae JC819 isolated from Gulf of Mannar region, Tamil Nadu.</title>
        <authorList>
            <person name="Pk S."/>
            <person name="Ch S."/>
            <person name="Ch V.R."/>
        </authorList>
    </citation>
    <scope>NUCLEOTIDE SEQUENCE [LARGE SCALE GENOMIC DNA]</scope>
    <source>
        <strain evidence="1 2">JC819</strain>
    </source>
</reference>
<proteinExistence type="predicted"/>
<accession>A0ABT7PEK7</accession>
<dbReference type="PROSITE" id="PS51318">
    <property type="entry name" value="TAT"/>
    <property type="match status" value="1"/>
</dbReference>
<comment type="caution">
    <text evidence="1">The sequence shown here is derived from an EMBL/GenBank/DDBJ whole genome shotgun (WGS) entry which is preliminary data.</text>
</comment>
<evidence type="ECO:0000313" key="2">
    <source>
        <dbReference type="Proteomes" id="UP001239462"/>
    </source>
</evidence>
<gene>
    <name evidence="1" type="ORF">QTN89_05030</name>
</gene>
<dbReference type="InterPro" id="IPR006311">
    <property type="entry name" value="TAT_signal"/>
</dbReference>
<keyword evidence="2" id="KW-1185">Reference proteome</keyword>
<dbReference type="Pfam" id="PF07586">
    <property type="entry name" value="HXXSHH"/>
    <property type="match status" value="1"/>
</dbReference>
<evidence type="ECO:0000313" key="1">
    <source>
        <dbReference type="EMBL" id="MDM4014783.1"/>
    </source>
</evidence>
<dbReference type="EMBL" id="JASZZN010000003">
    <property type="protein sequence ID" value="MDM4014783.1"/>
    <property type="molecule type" value="Genomic_DNA"/>
</dbReference>
<dbReference type="RefSeq" id="WP_289162431.1">
    <property type="nucleotide sequence ID" value="NZ_JASZZN010000003.1"/>
</dbReference>
<dbReference type="InterPro" id="IPR011447">
    <property type="entry name" value="DUF1552"/>
</dbReference>